<evidence type="ECO:0000313" key="8">
    <source>
        <dbReference type="Proteomes" id="UP000758603"/>
    </source>
</evidence>
<evidence type="ECO:0000259" key="4">
    <source>
        <dbReference type="PROSITE" id="PS50109"/>
    </source>
</evidence>
<dbReference type="GO" id="GO:0000155">
    <property type="term" value="F:phosphorelay sensor kinase activity"/>
    <property type="evidence" value="ECO:0007669"/>
    <property type="project" value="InterPro"/>
</dbReference>
<feature type="modified residue" description="4-aspartylphosphate" evidence="2">
    <location>
        <position position="1146"/>
    </location>
</feature>
<evidence type="ECO:0000313" key="7">
    <source>
        <dbReference type="EMBL" id="KAH6656550.1"/>
    </source>
</evidence>
<dbReference type="AlphaFoldDB" id="A0A9P8UR74"/>
<dbReference type="CDD" id="cd00130">
    <property type="entry name" value="PAS"/>
    <property type="match status" value="1"/>
</dbReference>
<dbReference type="SMART" id="SM00387">
    <property type="entry name" value="HATPase_c"/>
    <property type="match status" value="1"/>
</dbReference>
<dbReference type="CDD" id="cd16922">
    <property type="entry name" value="HATPase_EvgS-ArcB-TorS-like"/>
    <property type="match status" value="1"/>
</dbReference>
<dbReference type="SUPFAM" id="SSF55874">
    <property type="entry name" value="ATPase domain of HSP90 chaperone/DNA topoisomerase II/histidine kinase"/>
    <property type="match status" value="1"/>
</dbReference>
<dbReference type="RefSeq" id="XP_045960784.1">
    <property type="nucleotide sequence ID" value="XM_046097424.1"/>
</dbReference>
<dbReference type="InterPro" id="IPR011006">
    <property type="entry name" value="CheY-like_superfamily"/>
</dbReference>
<dbReference type="PANTHER" id="PTHR43719">
    <property type="entry name" value="TWO-COMPONENT HISTIDINE KINASE"/>
    <property type="match status" value="1"/>
</dbReference>
<dbReference type="PROSITE" id="PS50109">
    <property type="entry name" value="HIS_KIN"/>
    <property type="match status" value="1"/>
</dbReference>
<dbReference type="InterPro" id="IPR036890">
    <property type="entry name" value="HATPase_C_sf"/>
</dbReference>
<dbReference type="SMART" id="SM00388">
    <property type="entry name" value="HisKA"/>
    <property type="match status" value="1"/>
</dbReference>
<dbReference type="InterPro" id="IPR005467">
    <property type="entry name" value="His_kinase_dom"/>
</dbReference>
<name>A0A9P8UR74_9PEZI</name>
<evidence type="ECO:0000256" key="1">
    <source>
        <dbReference type="ARBA" id="ARBA00022553"/>
    </source>
</evidence>
<keyword evidence="8" id="KW-1185">Reference proteome</keyword>
<feature type="domain" description="PAS" evidence="6">
    <location>
        <begin position="598"/>
        <end position="671"/>
    </location>
</feature>
<proteinExistence type="predicted"/>
<dbReference type="InterPro" id="IPR004358">
    <property type="entry name" value="Sig_transdc_His_kin-like_C"/>
</dbReference>
<accession>A0A9P8UR74</accession>
<dbReference type="CDD" id="cd17546">
    <property type="entry name" value="REC_hyHK_CKI1_RcsC-like"/>
    <property type="match status" value="1"/>
</dbReference>
<dbReference type="PROSITE" id="PS50112">
    <property type="entry name" value="PAS"/>
    <property type="match status" value="1"/>
</dbReference>
<evidence type="ECO:0000256" key="3">
    <source>
        <dbReference type="SAM" id="MobiDB-lite"/>
    </source>
</evidence>
<dbReference type="OrthoDB" id="60033at2759"/>
<keyword evidence="1 2" id="KW-0597">Phosphoprotein</keyword>
<dbReference type="InterPro" id="IPR050956">
    <property type="entry name" value="2C_system_His_kinase"/>
</dbReference>
<dbReference type="Gene3D" id="3.40.50.2300">
    <property type="match status" value="1"/>
</dbReference>
<protein>
    <submittedName>
        <fullName evidence="7">Uncharacterized protein</fullName>
    </submittedName>
</protein>
<feature type="domain" description="Histidine kinase" evidence="4">
    <location>
        <begin position="752"/>
        <end position="1039"/>
    </location>
</feature>
<dbReference type="SUPFAM" id="SSF55785">
    <property type="entry name" value="PYP-like sensor domain (PAS domain)"/>
    <property type="match status" value="3"/>
</dbReference>
<feature type="region of interest" description="Disordered" evidence="3">
    <location>
        <begin position="19"/>
        <end position="68"/>
    </location>
</feature>
<dbReference type="InterPro" id="IPR001789">
    <property type="entry name" value="Sig_transdc_resp-reg_receiver"/>
</dbReference>
<dbReference type="SUPFAM" id="SSF47384">
    <property type="entry name" value="Homodimeric domain of signal transducing histidine kinase"/>
    <property type="match status" value="1"/>
</dbReference>
<dbReference type="InterPro" id="IPR035965">
    <property type="entry name" value="PAS-like_dom_sf"/>
</dbReference>
<comment type="caution">
    <text evidence="7">The sequence shown here is derived from an EMBL/GenBank/DDBJ whole genome shotgun (WGS) entry which is preliminary data.</text>
</comment>
<dbReference type="CDD" id="cd00082">
    <property type="entry name" value="HisKA"/>
    <property type="match status" value="1"/>
</dbReference>
<feature type="domain" description="Response regulatory" evidence="5">
    <location>
        <begin position="1090"/>
        <end position="1218"/>
    </location>
</feature>
<dbReference type="InterPro" id="IPR036097">
    <property type="entry name" value="HisK_dim/P_sf"/>
</dbReference>
<dbReference type="Pfam" id="PF00072">
    <property type="entry name" value="Response_reg"/>
    <property type="match status" value="1"/>
</dbReference>
<sequence>MDCLWTLSVFRERHIIVSSNEQRRPSTPQRPQIRHNDSSHTLLKVPTSSASREGGVSTPDGEEEFTVPGLTPEQEEPFVLTVNSFDWSSTPLGPMVHWPVQLQQTFNQILADSRPIALYWGDRLTILYNEAFAKLCGAKHPGLLGKPLDDAWPDFSDKIQETMRNSINKRRASDENEWRFFIENEDGGSEETYLKWSIVPIIPEKQGRPVGFLQPVSDTTKMHLWDRRMKMLIDLGELLVTARDARSYWRKMLEALETCSPSYDIPLAILYSVTEDRKTAHGHNSVCHLEGSLGVPKGHRLIPETMALLSSQEGLGTAFRSAMESRSPTIVSTRDGTLPEELLHDIHWRGFHDPCHEAIICPIRPIKDERVMGLLVLGLNPRRPYDSEYQQYINLLNQKLTTTLASTVLLEEEARRNRNISEQAANDRAQLKSQLAEQTHVVNEWVSKFQAIAELIPVGMCFGGPEGEITFANDAWHNITGVPKSNRITQEEFLSRVVEEDRHNVSRAYKEMKDTGTVNIEFRIHREEEAPLPQPIGSSPAFEKIGLDFTTETRERYISAALKAEVEDDGSIVRVFACMTDVTLHKKAADAAIRKASQAENLKKLAENASVGMYEMQTDGRLIWANSTFFEMCGLDQVDLAKYEVRPFESCVVEEDKPLLYQALERLTTKGKKAFAEIRLNTLWTEEDHADSKIVAPRCILASFRPVKGGVIETFTGCLVDMTLQRQQFETERQRKDEAIESKRQQENFIDMTSHEMRNPLSAIVQCADSVVASSSRGEQILRSQDGNSKDESLLLSKDDREELLHLLSTCIDNAETIDICAQHQRHIVDDILTMSKMDSDLLAVSSATVDPRVVATESLKMFEVEARRVDINLTMAIDKGYDDLKIDFLDFDPSRLRQVLINLLTNALKFTKTQATRNVSIKLSASRDRPTDATSTVQYIPHTTDGPAIQTTHTATDADVVYLTFEVKDTGQGLTAEEKSSLFQRFVQASPKTHVKYGGSGLGLFISKRLTEMLGGQIGVASQPGHGSTFGFYIAAIVPDKEALQEARATAKTIVPAAATPTSNTAPKNHKFTSSRLQTTAAVDSLVKGVLIVEDNLINQQITRRGLVDKGYKIEVANHGLEALEKLKLTNRMGGEFPLDVVMMDMEMPIMDGLTCTRNIRELERDGKLTGPRIPIIAVSANARSEQIQEAKSAGCDDVLVKPYKILELIKVMQSLVKRLDTQQVARNDEKPQTPADAQSSVEKVESSTESQGGTRGSEKLGTAAGELETSE</sequence>
<dbReference type="SUPFAM" id="SSF52172">
    <property type="entry name" value="CheY-like"/>
    <property type="match status" value="1"/>
</dbReference>
<evidence type="ECO:0000259" key="6">
    <source>
        <dbReference type="PROSITE" id="PS50112"/>
    </source>
</evidence>
<dbReference type="PROSITE" id="PS50110">
    <property type="entry name" value="RESPONSE_REGULATORY"/>
    <property type="match status" value="1"/>
</dbReference>
<dbReference type="EMBL" id="JAGPXC010000002">
    <property type="protein sequence ID" value="KAH6656550.1"/>
    <property type="molecule type" value="Genomic_DNA"/>
</dbReference>
<feature type="region of interest" description="Disordered" evidence="3">
    <location>
        <begin position="1225"/>
        <end position="1273"/>
    </location>
</feature>
<dbReference type="Gene3D" id="3.30.565.10">
    <property type="entry name" value="Histidine kinase-like ATPase, C-terminal domain"/>
    <property type="match status" value="1"/>
</dbReference>
<dbReference type="GeneID" id="70126316"/>
<dbReference type="Proteomes" id="UP000758603">
    <property type="component" value="Unassembled WGS sequence"/>
</dbReference>
<dbReference type="PANTHER" id="PTHR43719:SF30">
    <property type="entry name" value="TWO-COMPONENT SYSTEM RESPONSE REGULATOR"/>
    <property type="match status" value="1"/>
</dbReference>
<dbReference type="Gene3D" id="3.30.450.20">
    <property type="entry name" value="PAS domain"/>
    <property type="match status" value="3"/>
</dbReference>
<feature type="compositionally biased region" description="Polar residues" evidence="3">
    <location>
        <begin position="19"/>
        <end position="30"/>
    </location>
</feature>
<evidence type="ECO:0000256" key="2">
    <source>
        <dbReference type="PROSITE-ProRule" id="PRU00169"/>
    </source>
</evidence>
<dbReference type="Pfam" id="PF13426">
    <property type="entry name" value="PAS_9"/>
    <property type="match status" value="1"/>
</dbReference>
<organism evidence="7 8">
    <name type="scientific">Truncatella angustata</name>
    <dbReference type="NCBI Taxonomy" id="152316"/>
    <lineage>
        <taxon>Eukaryota</taxon>
        <taxon>Fungi</taxon>
        <taxon>Dikarya</taxon>
        <taxon>Ascomycota</taxon>
        <taxon>Pezizomycotina</taxon>
        <taxon>Sordariomycetes</taxon>
        <taxon>Xylariomycetidae</taxon>
        <taxon>Amphisphaeriales</taxon>
        <taxon>Sporocadaceae</taxon>
        <taxon>Truncatella</taxon>
    </lineage>
</organism>
<reference evidence="7" key="1">
    <citation type="journal article" date="2021" name="Nat. Commun.">
        <title>Genetic determinants of endophytism in the Arabidopsis root mycobiome.</title>
        <authorList>
            <person name="Mesny F."/>
            <person name="Miyauchi S."/>
            <person name="Thiergart T."/>
            <person name="Pickel B."/>
            <person name="Atanasova L."/>
            <person name="Karlsson M."/>
            <person name="Huettel B."/>
            <person name="Barry K.W."/>
            <person name="Haridas S."/>
            <person name="Chen C."/>
            <person name="Bauer D."/>
            <person name="Andreopoulos W."/>
            <person name="Pangilinan J."/>
            <person name="LaButti K."/>
            <person name="Riley R."/>
            <person name="Lipzen A."/>
            <person name="Clum A."/>
            <person name="Drula E."/>
            <person name="Henrissat B."/>
            <person name="Kohler A."/>
            <person name="Grigoriev I.V."/>
            <person name="Martin F.M."/>
            <person name="Hacquard S."/>
        </authorList>
    </citation>
    <scope>NUCLEOTIDE SEQUENCE</scope>
    <source>
        <strain evidence="7">MPI-SDFR-AT-0073</strain>
    </source>
</reference>
<dbReference type="InterPro" id="IPR003661">
    <property type="entry name" value="HisK_dim/P_dom"/>
</dbReference>
<dbReference type="InterPro" id="IPR000014">
    <property type="entry name" value="PAS"/>
</dbReference>
<gene>
    <name evidence="7" type="ORF">BKA67DRAFT_511798</name>
</gene>
<dbReference type="Pfam" id="PF02518">
    <property type="entry name" value="HATPase_c"/>
    <property type="match status" value="1"/>
</dbReference>
<evidence type="ECO:0000259" key="5">
    <source>
        <dbReference type="PROSITE" id="PS50110"/>
    </source>
</evidence>
<dbReference type="NCBIfam" id="TIGR00229">
    <property type="entry name" value="sensory_box"/>
    <property type="match status" value="1"/>
</dbReference>
<dbReference type="InterPro" id="IPR003594">
    <property type="entry name" value="HATPase_dom"/>
</dbReference>
<dbReference type="PRINTS" id="PR00344">
    <property type="entry name" value="BCTRLSENSOR"/>
</dbReference>
<dbReference type="SMART" id="SM00091">
    <property type="entry name" value="PAS"/>
    <property type="match status" value="3"/>
</dbReference>
<dbReference type="Gene3D" id="1.10.287.130">
    <property type="match status" value="1"/>
</dbReference>
<dbReference type="Pfam" id="PF13188">
    <property type="entry name" value="PAS_8"/>
    <property type="match status" value="2"/>
</dbReference>
<dbReference type="SMART" id="SM00448">
    <property type="entry name" value="REC"/>
    <property type="match status" value="1"/>
</dbReference>